<dbReference type="AlphaFoldDB" id="A0A2P6U0J9"/>
<dbReference type="OrthoDB" id="843225at2759"/>
<dbReference type="CDD" id="cd18186">
    <property type="entry name" value="BTB_POZ_ZBTB_KLHL-like"/>
    <property type="match status" value="1"/>
</dbReference>
<dbReference type="InterPro" id="IPR006016">
    <property type="entry name" value="UspA"/>
</dbReference>
<evidence type="ECO:0000259" key="2">
    <source>
        <dbReference type="Pfam" id="PF00582"/>
    </source>
</evidence>
<dbReference type="Gene3D" id="3.30.710.10">
    <property type="entry name" value="Potassium Channel Kv1.1, Chain A"/>
    <property type="match status" value="1"/>
</dbReference>
<feature type="region of interest" description="Disordered" evidence="1">
    <location>
        <begin position="403"/>
        <end position="424"/>
    </location>
</feature>
<dbReference type="CDD" id="cd23659">
    <property type="entry name" value="USP_At3g01520-like"/>
    <property type="match status" value="1"/>
</dbReference>
<dbReference type="SUPFAM" id="SSF52402">
    <property type="entry name" value="Adenine nucleotide alpha hydrolases-like"/>
    <property type="match status" value="2"/>
</dbReference>
<dbReference type="InterPro" id="IPR014729">
    <property type="entry name" value="Rossmann-like_a/b/a_fold"/>
</dbReference>
<reference evidence="3 4" key="1">
    <citation type="journal article" date="2018" name="Plant J.">
        <title>Genome sequences of Chlorella sorokiniana UTEX 1602 and Micractinium conductrix SAG 241.80: implications to maltose excretion by a green alga.</title>
        <authorList>
            <person name="Arriola M.B."/>
            <person name="Velmurugan N."/>
            <person name="Zhang Y."/>
            <person name="Plunkett M.H."/>
            <person name="Hondzo H."/>
            <person name="Barney B.M."/>
        </authorList>
    </citation>
    <scope>NUCLEOTIDE SEQUENCE [LARGE SCALE GENOMIC DNA]</scope>
    <source>
        <strain evidence="4">UTEX 1602</strain>
    </source>
</reference>
<comment type="caution">
    <text evidence="3">The sequence shown here is derived from an EMBL/GenBank/DDBJ whole genome shotgun (WGS) entry which is preliminary data.</text>
</comment>
<protein>
    <submittedName>
        <fullName evidence="3">Universal stress A</fullName>
    </submittedName>
</protein>
<dbReference type="PANTHER" id="PTHR31964:SF113">
    <property type="entry name" value="USPA DOMAIN-CONTAINING PROTEIN"/>
    <property type="match status" value="1"/>
</dbReference>
<feature type="compositionally biased region" description="Low complexity" evidence="1">
    <location>
        <begin position="484"/>
        <end position="497"/>
    </location>
</feature>
<keyword evidence="4" id="KW-1185">Reference proteome</keyword>
<dbReference type="InterPro" id="IPR011333">
    <property type="entry name" value="SKP1/BTB/POZ_sf"/>
</dbReference>
<evidence type="ECO:0000313" key="3">
    <source>
        <dbReference type="EMBL" id="PRW59851.1"/>
    </source>
</evidence>
<accession>A0A2P6U0J9</accession>
<feature type="region of interest" description="Disordered" evidence="1">
    <location>
        <begin position="476"/>
        <end position="519"/>
    </location>
</feature>
<sequence>MLTGLQRPTAAAWCPVAPSTAARLQQQHVGAAEARGGPRRCRSRHTFAVAAAAAGEGGAAGSAAPLAPPTPASTGRKFVFAVDGKPENEQALLWASTNLFSKGDKVYLAHCLSDPRTPSTAVGSSSAATQWSPARDEQRYAKEYFLRLEHESSAMLQGRYVPLLQFKGIEHEELLLRLKVHRSAAGIAEAICSKAADLGADAVIIGSLGAGVLADFGSVARWASENSKVPALLLPPSTMDPQSAAQLAAPALVVAGADNLESLHDAFEWALQKMARPGDEVYVVHAEQLSSDDDAVESRKRLVQEVFSWQQHSSAAAAPAVNIVCDVIFGTSVPDESMAEPEGESGAGAQLCKMAADVTARAVVLSHHGASMMRELMWGHLTMHCTKFCSRPLVVLEPRHVGKPQASGSGSMMGSQLDEDSWSLSLPSSGQRFTATAAAAAAAAGGAATLTTLTALATAKPPAARRGSTAYSLWEPEAGKEQDPAPAVAPSESAATTESEESEPEPTERKSTTHLQGAAAFRQPPDCELEVDGVVFPATPALPRLVLKRAGPAAEGEPESPLTTDKLEAFLRHAEGLDDLLHMVDYLQAASVKNACDRELEASAKVGCIRGVVPQRIMEQAARHKLPRTMAACMAGTVISISKGVQGRMSMNLFSSSYQDAEAYLAAARAPDLLNLISEELKFQLVRATTHTLYTSEFAFRAQDELPKLTDGIADALNKVPGWGLPSMAGAPCASGYRLAIAEPGEGSSEPPKTIPNQKAYLQASGSSQMFGLQRSCPGLLQRLLLSGKSDLFISRADLEIELDGVRFPAHSAILARSSMALDVLLTDRQPSKPGKRLRILVQPAAPAAPGGQAAGAEAVPAVAPAGAAGEGAPAAPAAAAQGGVPAAEGQAAAQPVAGGAAAAAKADITPEKLLCFLQHCYCPDRSIEQDALPLLQLADIFGAAKMREAAAQALTEKLERACKNEQQPVQVFNYLPLAARCKLRRMMGLCGALFVKYLVQYRDVNSATNLFTMYKPVAECLNQVLYVLACKLKEAHSPPLSQLLEDCTAAVARVWQEQAD</sequence>
<feature type="domain" description="UspA" evidence="2">
    <location>
        <begin position="76"/>
        <end position="234"/>
    </location>
</feature>
<gene>
    <name evidence="3" type="ORF">C2E21_1768</name>
</gene>
<proteinExistence type="predicted"/>
<organism evidence="3 4">
    <name type="scientific">Chlorella sorokiniana</name>
    <name type="common">Freshwater green alga</name>
    <dbReference type="NCBI Taxonomy" id="3076"/>
    <lineage>
        <taxon>Eukaryota</taxon>
        <taxon>Viridiplantae</taxon>
        <taxon>Chlorophyta</taxon>
        <taxon>core chlorophytes</taxon>
        <taxon>Trebouxiophyceae</taxon>
        <taxon>Chlorellales</taxon>
        <taxon>Chlorellaceae</taxon>
        <taxon>Chlorella clade</taxon>
        <taxon>Chlorella</taxon>
    </lineage>
</organism>
<name>A0A2P6U0J9_CHLSO</name>
<dbReference type="Proteomes" id="UP000239899">
    <property type="component" value="Unassembled WGS sequence"/>
</dbReference>
<dbReference type="Gene3D" id="3.40.50.620">
    <property type="entry name" value="HUPs"/>
    <property type="match status" value="2"/>
</dbReference>
<evidence type="ECO:0000313" key="4">
    <source>
        <dbReference type="Proteomes" id="UP000239899"/>
    </source>
</evidence>
<dbReference type="Pfam" id="PF00582">
    <property type="entry name" value="Usp"/>
    <property type="match status" value="1"/>
</dbReference>
<dbReference type="EMBL" id="LHPG02000003">
    <property type="protein sequence ID" value="PRW59851.1"/>
    <property type="molecule type" value="Genomic_DNA"/>
</dbReference>
<dbReference type="PANTHER" id="PTHR31964">
    <property type="entry name" value="ADENINE NUCLEOTIDE ALPHA HYDROLASES-LIKE SUPERFAMILY PROTEIN"/>
    <property type="match status" value="1"/>
</dbReference>
<evidence type="ECO:0000256" key="1">
    <source>
        <dbReference type="SAM" id="MobiDB-lite"/>
    </source>
</evidence>